<protein>
    <recommendedName>
        <fullName evidence="4">Nucleoporin Nup159/Nup146 N-terminal domain-containing protein</fullName>
    </recommendedName>
</protein>
<evidence type="ECO:0000256" key="1">
    <source>
        <dbReference type="ARBA" id="ARBA00004123"/>
    </source>
</evidence>
<evidence type="ECO:0000256" key="2">
    <source>
        <dbReference type="ARBA" id="ARBA00022448"/>
    </source>
</evidence>
<feature type="domain" description="Nucleoporin Nup159/Nup146 N-terminal" evidence="4">
    <location>
        <begin position="38"/>
        <end position="228"/>
    </location>
</feature>
<keyword evidence="3" id="KW-0539">Nucleus</keyword>
<dbReference type="EMBL" id="MCOG01000064">
    <property type="protein sequence ID" value="ORY59396.1"/>
    <property type="molecule type" value="Genomic_DNA"/>
</dbReference>
<comment type="caution">
    <text evidence="5">The sequence shown here is derived from an EMBL/GenBank/DDBJ whole genome shotgun (WGS) entry which is preliminary data.</text>
</comment>
<dbReference type="GO" id="GO:0017056">
    <property type="term" value="F:structural constituent of nuclear pore"/>
    <property type="evidence" value="ECO:0007669"/>
    <property type="project" value="InterPro"/>
</dbReference>
<name>A0A1Y2DJS5_9FUNG</name>
<dbReference type="GO" id="GO:0005634">
    <property type="term" value="C:nucleus"/>
    <property type="evidence" value="ECO:0007669"/>
    <property type="project" value="UniProtKB-SubCell"/>
</dbReference>
<comment type="subcellular location">
    <subcellularLocation>
        <location evidence="1">Nucleus</location>
    </subcellularLocation>
</comment>
<evidence type="ECO:0000259" key="4">
    <source>
        <dbReference type="Pfam" id="PF16755"/>
    </source>
</evidence>
<evidence type="ECO:0000256" key="3">
    <source>
        <dbReference type="ARBA" id="ARBA00023242"/>
    </source>
</evidence>
<dbReference type="Proteomes" id="UP000193920">
    <property type="component" value="Unassembled WGS sequence"/>
</dbReference>
<dbReference type="STRING" id="1754190.A0A1Y2DJS5"/>
<evidence type="ECO:0000313" key="5">
    <source>
        <dbReference type="EMBL" id="ORY59396.1"/>
    </source>
</evidence>
<dbReference type="PANTHER" id="PTHR34418">
    <property type="entry name" value="NUCLEAR PORE COMPLEX PROTEIN NUP214 ISOFORM X1"/>
    <property type="match status" value="1"/>
</dbReference>
<dbReference type="OrthoDB" id="248320at2759"/>
<dbReference type="InterPro" id="IPR044694">
    <property type="entry name" value="NUP214"/>
</dbReference>
<dbReference type="SUPFAM" id="SSF117289">
    <property type="entry name" value="Nucleoporin domain"/>
    <property type="match status" value="1"/>
</dbReference>
<dbReference type="Gene3D" id="2.130.10.10">
    <property type="entry name" value="YVTN repeat-like/Quinoprotein amine dehydrogenase"/>
    <property type="match status" value="1"/>
</dbReference>
<keyword evidence="2" id="KW-0813">Transport</keyword>
<dbReference type="Pfam" id="PF16755">
    <property type="entry name" value="Beta-prop_NUP159_NUP214"/>
    <property type="match status" value="1"/>
</dbReference>
<accession>A0A1Y2DJS5</accession>
<dbReference type="AlphaFoldDB" id="A0A1Y2DJS5"/>
<organism evidence="5 6">
    <name type="scientific">Neocallimastix californiae</name>
    <dbReference type="NCBI Taxonomy" id="1754190"/>
    <lineage>
        <taxon>Eukaryota</taxon>
        <taxon>Fungi</taxon>
        <taxon>Fungi incertae sedis</taxon>
        <taxon>Chytridiomycota</taxon>
        <taxon>Chytridiomycota incertae sedis</taxon>
        <taxon>Neocallimastigomycetes</taxon>
        <taxon>Neocallimastigales</taxon>
        <taxon>Neocallimastigaceae</taxon>
        <taxon>Neocallimastix</taxon>
    </lineage>
</organism>
<dbReference type="GO" id="GO:0006405">
    <property type="term" value="P:RNA export from nucleus"/>
    <property type="evidence" value="ECO:0007669"/>
    <property type="project" value="InterPro"/>
</dbReference>
<dbReference type="InterPro" id="IPR015943">
    <property type="entry name" value="WD40/YVTN_repeat-like_dom_sf"/>
</dbReference>
<reference evidence="5 6" key="1">
    <citation type="submission" date="2016-08" db="EMBL/GenBank/DDBJ databases">
        <title>A Parts List for Fungal Cellulosomes Revealed by Comparative Genomics.</title>
        <authorList>
            <consortium name="DOE Joint Genome Institute"/>
            <person name="Haitjema C.H."/>
            <person name="Gilmore S.P."/>
            <person name="Henske J.K."/>
            <person name="Solomon K.V."/>
            <person name="De Groot R."/>
            <person name="Kuo A."/>
            <person name="Mondo S.J."/>
            <person name="Salamov A.A."/>
            <person name="Labutti K."/>
            <person name="Zhao Z."/>
            <person name="Chiniquy J."/>
            <person name="Barry K."/>
            <person name="Brewer H.M."/>
            <person name="Purvine S.O."/>
            <person name="Wright A.T."/>
            <person name="Boxma B."/>
            <person name="Van Alen T."/>
            <person name="Hackstein J.H."/>
            <person name="Baker S.E."/>
            <person name="Grigoriev I.V."/>
            <person name="O'Malley M.A."/>
        </authorList>
    </citation>
    <scope>NUCLEOTIDE SEQUENCE [LARGE SCALE GENOMIC DNA]</scope>
    <source>
        <strain evidence="5 6">G1</strain>
    </source>
</reference>
<gene>
    <name evidence="5" type="ORF">LY90DRAFT_247032</name>
</gene>
<proteinExistence type="predicted"/>
<dbReference type="InterPro" id="IPR039462">
    <property type="entry name" value="Nup159/Nup146_N"/>
</dbReference>
<keyword evidence="6" id="KW-1185">Reference proteome</keyword>
<dbReference type="PANTHER" id="PTHR34418:SF3">
    <property type="entry name" value="NUCLEAR PORE COMPLEX PROTEIN NUP214"/>
    <property type="match status" value="1"/>
</dbReference>
<sequence length="276" mass="31368">MAEEIEYEALDADFLQLTQVTSNTTIKITEPFEDLDPYISLLAISNKYGFLIIGSSEGFIYTQIKDCINQLTSEEAKEDNVKSVELRNKINVKIDEAKVQQIALSEDQLTLIIGLKNNKIKLYNISQLINEKENTKFFKEYSYESSIKSIRSNPKNNNTFAVLLENNKLKIENYKDNSTIELTNDSTSMAWSLDGEFIFTCNNQGEIEKLSMSKEKSQTIALPASLENFKIIFIVLQSDDVISALYFNKEESIISTCIFIGVKIHATVIMIKNNAF</sequence>
<evidence type="ECO:0000313" key="6">
    <source>
        <dbReference type="Proteomes" id="UP000193920"/>
    </source>
</evidence>